<comment type="caution">
    <text evidence="2">The sequence shown here is derived from an EMBL/GenBank/DDBJ whole genome shotgun (WGS) entry which is preliminary data.</text>
</comment>
<dbReference type="AlphaFoldDB" id="A0A5N6KHG1"/>
<proteinExistence type="predicted"/>
<organism evidence="2 3">
    <name type="scientific">Monilinia laxa</name>
    <name type="common">Brown rot fungus</name>
    <name type="synonym">Sclerotinia laxa</name>
    <dbReference type="NCBI Taxonomy" id="61186"/>
    <lineage>
        <taxon>Eukaryota</taxon>
        <taxon>Fungi</taxon>
        <taxon>Dikarya</taxon>
        <taxon>Ascomycota</taxon>
        <taxon>Pezizomycotina</taxon>
        <taxon>Leotiomycetes</taxon>
        <taxon>Helotiales</taxon>
        <taxon>Sclerotiniaceae</taxon>
        <taxon>Monilinia</taxon>
    </lineage>
</organism>
<feature type="region of interest" description="Disordered" evidence="1">
    <location>
        <begin position="178"/>
        <end position="260"/>
    </location>
</feature>
<sequence>MAAAPCEGQAWFLKSSLKIPGYDGSKSKDLYQWMLLKVVYNDIEDEASSAGPPLRVFYIPSAFTAHPKYKRHAILSRLVACGRKGLQTAYIIKGLVSRDVAACQKVRDGWNSIQPHDFRWRKQRNKIAIVQEKVLAQAQSKEEGTGLQYEKDEPDDKRTRDLIVGFVAVGLGFIPVVGPLDNDETPQPQSQNSSDSENDRDAAALANNENTEPQPESAEASSIPGDKTSDAQPEASKDDETSDEEAQVDLNQTDETSESNSIRFIIEAGDAEVIHVKAKSRDTEQETVRFGVKWEKLFDPEYGFLLLADFQYNLSFETPPQCRQH</sequence>
<feature type="compositionally biased region" description="Polar residues" evidence="1">
    <location>
        <begin position="185"/>
        <end position="195"/>
    </location>
</feature>
<reference evidence="2 3" key="1">
    <citation type="submission" date="2019-06" db="EMBL/GenBank/DDBJ databases">
        <title>Genome Sequence of the Brown Rot Fungal Pathogen Monilinia laxa.</title>
        <authorList>
            <person name="De Miccolis Angelini R.M."/>
            <person name="Landi L."/>
            <person name="Abate D."/>
            <person name="Pollastro S."/>
            <person name="Romanazzi G."/>
            <person name="Faretra F."/>
        </authorList>
    </citation>
    <scope>NUCLEOTIDE SEQUENCE [LARGE SCALE GENOMIC DNA]</scope>
    <source>
        <strain evidence="2 3">Mlax316</strain>
    </source>
</reference>
<dbReference type="Proteomes" id="UP000326757">
    <property type="component" value="Unassembled WGS sequence"/>
</dbReference>
<dbReference type="EMBL" id="VIGI01000002">
    <property type="protein sequence ID" value="KAB8303223.1"/>
    <property type="molecule type" value="Genomic_DNA"/>
</dbReference>
<accession>A0A5N6KHG1</accession>
<protein>
    <submittedName>
        <fullName evidence="2">Uncharacterized protein</fullName>
    </submittedName>
</protein>
<keyword evidence="3" id="KW-1185">Reference proteome</keyword>
<feature type="compositionally biased region" description="Polar residues" evidence="1">
    <location>
        <begin position="249"/>
        <end position="260"/>
    </location>
</feature>
<evidence type="ECO:0000313" key="3">
    <source>
        <dbReference type="Proteomes" id="UP000326757"/>
    </source>
</evidence>
<name>A0A5N6KHG1_MONLA</name>
<evidence type="ECO:0000313" key="2">
    <source>
        <dbReference type="EMBL" id="KAB8303223.1"/>
    </source>
</evidence>
<gene>
    <name evidence="2" type="ORF">EYC80_004670</name>
</gene>
<dbReference type="OrthoDB" id="4770905at2759"/>
<evidence type="ECO:0000256" key="1">
    <source>
        <dbReference type="SAM" id="MobiDB-lite"/>
    </source>
</evidence>